<organism evidence="1 2">
    <name type="scientific">Tanacetum coccineum</name>
    <dbReference type="NCBI Taxonomy" id="301880"/>
    <lineage>
        <taxon>Eukaryota</taxon>
        <taxon>Viridiplantae</taxon>
        <taxon>Streptophyta</taxon>
        <taxon>Embryophyta</taxon>
        <taxon>Tracheophyta</taxon>
        <taxon>Spermatophyta</taxon>
        <taxon>Magnoliopsida</taxon>
        <taxon>eudicotyledons</taxon>
        <taxon>Gunneridae</taxon>
        <taxon>Pentapetalae</taxon>
        <taxon>asterids</taxon>
        <taxon>campanulids</taxon>
        <taxon>Asterales</taxon>
        <taxon>Asteraceae</taxon>
        <taxon>Asteroideae</taxon>
        <taxon>Anthemideae</taxon>
        <taxon>Anthemidinae</taxon>
        <taxon>Tanacetum</taxon>
    </lineage>
</organism>
<protein>
    <submittedName>
        <fullName evidence="1">Uncharacterized protein</fullName>
    </submittedName>
</protein>
<reference evidence="1" key="2">
    <citation type="submission" date="2022-01" db="EMBL/GenBank/DDBJ databases">
        <authorList>
            <person name="Yamashiro T."/>
            <person name="Shiraishi A."/>
            <person name="Satake H."/>
            <person name="Nakayama K."/>
        </authorList>
    </citation>
    <scope>NUCLEOTIDE SEQUENCE</scope>
</reference>
<proteinExistence type="predicted"/>
<accession>A0ABQ5J1T9</accession>
<comment type="caution">
    <text evidence="1">The sequence shown here is derived from an EMBL/GenBank/DDBJ whole genome shotgun (WGS) entry which is preliminary data.</text>
</comment>
<dbReference type="Proteomes" id="UP001151760">
    <property type="component" value="Unassembled WGS sequence"/>
</dbReference>
<gene>
    <name evidence="1" type="ORF">Tco_1122906</name>
</gene>
<evidence type="ECO:0000313" key="1">
    <source>
        <dbReference type="EMBL" id="GJU06476.1"/>
    </source>
</evidence>
<reference evidence="1" key="1">
    <citation type="journal article" date="2022" name="Int. J. Mol. Sci.">
        <title>Draft Genome of Tanacetum Coccineum: Genomic Comparison of Closely Related Tanacetum-Family Plants.</title>
        <authorList>
            <person name="Yamashiro T."/>
            <person name="Shiraishi A."/>
            <person name="Nakayama K."/>
            <person name="Satake H."/>
        </authorList>
    </citation>
    <scope>NUCLEOTIDE SEQUENCE</scope>
</reference>
<dbReference type="EMBL" id="BQNB010021445">
    <property type="protein sequence ID" value="GJU06476.1"/>
    <property type="molecule type" value="Genomic_DNA"/>
</dbReference>
<evidence type="ECO:0000313" key="2">
    <source>
        <dbReference type="Proteomes" id="UP001151760"/>
    </source>
</evidence>
<keyword evidence="2" id="KW-1185">Reference proteome</keyword>
<name>A0ABQ5J1T9_9ASTR</name>
<sequence>MDGWFTFICECGEVWVELITRPVTFWDGKPSLDVVWEDLVGLPLPSGPPEVYKRWVDVGKAAMLTDIEFEDDAGEILGVHSQVSYRGVMLPLMTKRMLRHYCSEKTPSLEPPSTPPGNDINMLVESVPR</sequence>